<evidence type="ECO:0000313" key="3">
    <source>
        <dbReference type="Proteomes" id="UP000717328"/>
    </source>
</evidence>
<dbReference type="Proteomes" id="UP000717328">
    <property type="component" value="Unassembled WGS sequence"/>
</dbReference>
<reference evidence="2" key="1">
    <citation type="submission" date="2021-02" db="EMBL/GenBank/DDBJ databases">
        <authorList>
            <person name="Nieuwenhuis M."/>
            <person name="Van De Peppel L.J.J."/>
        </authorList>
    </citation>
    <scope>NUCLEOTIDE SEQUENCE</scope>
    <source>
        <strain evidence="2">D49</strain>
    </source>
</reference>
<name>A0A9P7GLS3_9AGAR</name>
<comment type="caution">
    <text evidence="2">The sequence shown here is derived from an EMBL/GenBank/DDBJ whole genome shotgun (WGS) entry which is preliminary data.</text>
</comment>
<protein>
    <submittedName>
        <fullName evidence="2">Uncharacterized protein</fullName>
    </submittedName>
</protein>
<gene>
    <name evidence="2" type="ORF">H0H81_004855</name>
</gene>
<sequence>ELGILHKIGCITLDNASNCNSMMVELVKPLAEIGIPFSVDGNRIHCFPHVINLCVKAGIRHLTQVPASAATVPVAGSDPLINSLQAEAAEDQEFIENDVVSRARDLVTKFHSLVIRRRFVWLPGPPFSRFSAQVQLMKEPKLQPDQTQTDQQGPEPTTPTQSERPRRSRRRPRSLDAAEAACKKADQAVTQAAEGARRPAPVTTCQDQRPVVAIITGRRWLTHDFDFV</sequence>
<dbReference type="AlphaFoldDB" id="A0A9P7GLS3"/>
<evidence type="ECO:0000256" key="1">
    <source>
        <dbReference type="SAM" id="MobiDB-lite"/>
    </source>
</evidence>
<evidence type="ECO:0000313" key="2">
    <source>
        <dbReference type="EMBL" id="KAG5649282.1"/>
    </source>
</evidence>
<feature type="non-terminal residue" evidence="2">
    <location>
        <position position="1"/>
    </location>
</feature>
<proteinExistence type="predicted"/>
<feature type="region of interest" description="Disordered" evidence="1">
    <location>
        <begin position="141"/>
        <end position="183"/>
    </location>
</feature>
<dbReference type="OrthoDB" id="2790258at2759"/>
<accession>A0A9P7GLS3</accession>
<keyword evidence="3" id="KW-1185">Reference proteome</keyword>
<organism evidence="2 3">
    <name type="scientific">Sphagnurus paluster</name>
    <dbReference type="NCBI Taxonomy" id="117069"/>
    <lineage>
        <taxon>Eukaryota</taxon>
        <taxon>Fungi</taxon>
        <taxon>Dikarya</taxon>
        <taxon>Basidiomycota</taxon>
        <taxon>Agaricomycotina</taxon>
        <taxon>Agaricomycetes</taxon>
        <taxon>Agaricomycetidae</taxon>
        <taxon>Agaricales</taxon>
        <taxon>Tricholomatineae</taxon>
        <taxon>Lyophyllaceae</taxon>
        <taxon>Sphagnurus</taxon>
    </lineage>
</organism>
<reference evidence="2" key="2">
    <citation type="submission" date="2021-10" db="EMBL/GenBank/DDBJ databases">
        <title>Phylogenomics reveals ancestral predisposition of the termite-cultivated fungus Termitomyces towards a domesticated lifestyle.</title>
        <authorList>
            <person name="Auxier B."/>
            <person name="Grum-Grzhimaylo A."/>
            <person name="Cardenas M.E."/>
            <person name="Lodge J.D."/>
            <person name="Laessoe T."/>
            <person name="Pedersen O."/>
            <person name="Smith M.E."/>
            <person name="Kuyper T.W."/>
            <person name="Franco-Molano E.A."/>
            <person name="Baroni T.J."/>
            <person name="Aanen D.K."/>
        </authorList>
    </citation>
    <scope>NUCLEOTIDE SEQUENCE</scope>
    <source>
        <strain evidence="2">D49</strain>
    </source>
</reference>
<feature type="compositionally biased region" description="Low complexity" evidence="1">
    <location>
        <begin position="143"/>
        <end position="162"/>
    </location>
</feature>
<feature type="compositionally biased region" description="Basic and acidic residues" evidence="1">
    <location>
        <begin position="173"/>
        <end position="183"/>
    </location>
</feature>
<dbReference type="EMBL" id="JABCKI010001231">
    <property type="protein sequence ID" value="KAG5649282.1"/>
    <property type="molecule type" value="Genomic_DNA"/>
</dbReference>